<dbReference type="OrthoDB" id="1819027at2"/>
<dbReference type="InterPro" id="IPR034746">
    <property type="entry name" value="POTRA"/>
</dbReference>
<dbReference type="InterPro" id="IPR005548">
    <property type="entry name" value="Cell_div_FtsQ/DivIB_C"/>
</dbReference>
<evidence type="ECO:0000256" key="5">
    <source>
        <dbReference type="ARBA" id="ARBA00022989"/>
    </source>
</evidence>
<feature type="transmembrane region" description="Helical" evidence="8">
    <location>
        <begin position="64"/>
        <end position="83"/>
    </location>
</feature>
<evidence type="ECO:0000256" key="4">
    <source>
        <dbReference type="ARBA" id="ARBA00022692"/>
    </source>
</evidence>
<evidence type="ECO:0000256" key="7">
    <source>
        <dbReference type="ARBA" id="ARBA00023306"/>
    </source>
</evidence>
<dbReference type="EMBL" id="AZFQ01000019">
    <property type="protein sequence ID" value="KRL99920.1"/>
    <property type="molecule type" value="Genomic_DNA"/>
</dbReference>
<evidence type="ECO:0000313" key="11">
    <source>
        <dbReference type="Proteomes" id="UP000051166"/>
    </source>
</evidence>
<comment type="similarity">
    <text evidence="8">Belongs to the FtsQ/DivIB family. DivIB subfamily.</text>
</comment>
<dbReference type="GO" id="GO:0005886">
    <property type="term" value="C:plasma membrane"/>
    <property type="evidence" value="ECO:0007669"/>
    <property type="project" value="UniProtKB-SubCell"/>
</dbReference>
<keyword evidence="6 8" id="KW-0472">Membrane</keyword>
<dbReference type="Pfam" id="PF03799">
    <property type="entry name" value="FtsQ_DivIB_C"/>
    <property type="match status" value="1"/>
</dbReference>
<dbReference type="GO" id="GO:0032153">
    <property type="term" value="C:cell division site"/>
    <property type="evidence" value="ECO:0007669"/>
    <property type="project" value="UniProtKB-UniRule"/>
</dbReference>
<dbReference type="InterPro" id="IPR026580">
    <property type="entry name" value="DivIB"/>
</dbReference>
<keyword evidence="2 8" id="KW-1003">Cell membrane</keyword>
<accession>A0A0R1V2X8</accession>
<comment type="caution">
    <text evidence="10">The sequence shown here is derived from an EMBL/GenBank/DDBJ whole genome shotgun (WGS) entry which is preliminary data.</text>
</comment>
<dbReference type="HAMAP" id="MF_00912">
    <property type="entry name" value="DivIB"/>
    <property type="match status" value="1"/>
</dbReference>
<dbReference type="PANTHER" id="PTHR37820:SF1">
    <property type="entry name" value="CELL DIVISION PROTEIN FTSQ"/>
    <property type="match status" value="1"/>
</dbReference>
<dbReference type="PANTHER" id="PTHR37820">
    <property type="entry name" value="CELL DIVISION PROTEIN DIVIB"/>
    <property type="match status" value="1"/>
</dbReference>
<gene>
    <name evidence="8" type="primary">divIB</name>
    <name evidence="10" type="ORF">FD50_GL002457</name>
</gene>
<evidence type="ECO:0000259" key="9">
    <source>
        <dbReference type="PROSITE" id="PS51779"/>
    </source>
</evidence>
<organism evidence="10 11">
    <name type="scientific">Liquorilactobacillus satsumensis DSM 16230 = JCM 12392</name>
    <dbReference type="NCBI Taxonomy" id="1423801"/>
    <lineage>
        <taxon>Bacteria</taxon>
        <taxon>Bacillati</taxon>
        <taxon>Bacillota</taxon>
        <taxon>Bacilli</taxon>
        <taxon>Lactobacillales</taxon>
        <taxon>Lactobacillaceae</taxon>
        <taxon>Liquorilactobacillus</taxon>
    </lineage>
</organism>
<evidence type="ECO:0000256" key="8">
    <source>
        <dbReference type="HAMAP-Rule" id="MF_00912"/>
    </source>
</evidence>
<evidence type="ECO:0000256" key="2">
    <source>
        <dbReference type="ARBA" id="ARBA00022475"/>
    </source>
</evidence>
<keyword evidence="11" id="KW-1185">Reference proteome</keyword>
<evidence type="ECO:0000256" key="6">
    <source>
        <dbReference type="ARBA" id="ARBA00023136"/>
    </source>
</evidence>
<keyword evidence="3 8" id="KW-0132">Cell division</keyword>
<dbReference type="PATRIC" id="fig|1423801.4.peg.2516"/>
<dbReference type="Proteomes" id="UP000051166">
    <property type="component" value="Unassembled WGS sequence"/>
</dbReference>
<feature type="domain" description="POTRA" evidence="9">
    <location>
        <begin position="86"/>
        <end position="156"/>
    </location>
</feature>
<keyword evidence="5 8" id="KW-1133">Transmembrane helix</keyword>
<dbReference type="PROSITE" id="PS51779">
    <property type="entry name" value="POTRA"/>
    <property type="match status" value="1"/>
</dbReference>
<dbReference type="AlphaFoldDB" id="A0A0R1V2X8"/>
<keyword evidence="4 8" id="KW-0812">Transmembrane</keyword>
<comment type="function">
    <text evidence="8">Cell division protein that may be involved in stabilizing or promoting the assembly of the division complex.</text>
</comment>
<evidence type="ECO:0000256" key="1">
    <source>
        <dbReference type="ARBA" id="ARBA00004370"/>
    </source>
</evidence>
<reference evidence="10 11" key="1">
    <citation type="journal article" date="2015" name="Genome Announc.">
        <title>Expanding the biotechnology potential of lactobacilli through comparative genomics of 213 strains and associated genera.</title>
        <authorList>
            <person name="Sun Z."/>
            <person name="Harris H.M."/>
            <person name="McCann A."/>
            <person name="Guo C."/>
            <person name="Argimon S."/>
            <person name="Zhang W."/>
            <person name="Yang X."/>
            <person name="Jeffery I.B."/>
            <person name="Cooney J.C."/>
            <person name="Kagawa T.F."/>
            <person name="Liu W."/>
            <person name="Song Y."/>
            <person name="Salvetti E."/>
            <person name="Wrobel A."/>
            <person name="Rasinkangas P."/>
            <person name="Parkhill J."/>
            <person name="Rea M.C."/>
            <person name="O'Sullivan O."/>
            <person name="Ritari J."/>
            <person name="Douillard F.P."/>
            <person name="Paul Ross R."/>
            <person name="Yang R."/>
            <person name="Briner A.E."/>
            <person name="Felis G.E."/>
            <person name="de Vos W.M."/>
            <person name="Barrangou R."/>
            <person name="Klaenhammer T.R."/>
            <person name="Caufield P.W."/>
            <person name="Cui Y."/>
            <person name="Zhang H."/>
            <person name="O'Toole P.W."/>
        </authorList>
    </citation>
    <scope>NUCLEOTIDE SEQUENCE [LARGE SCALE GENOMIC DNA]</scope>
    <source>
        <strain evidence="10 11">DSM 16230</strain>
    </source>
</reference>
<evidence type="ECO:0000256" key="3">
    <source>
        <dbReference type="ARBA" id="ARBA00022618"/>
    </source>
</evidence>
<proteinExistence type="inferred from homology"/>
<evidence type="ECO:0000313" key="10">
    <source>
        <dbReference type="EMBL" id="KRL99920.1"/>
    </source>
</evidence>
<keyword evidence="7 8" id="KW-0131">Cell cycle</keyword>
<comment type="subcellular location">
    <subcellularLocation>
        <location evidence="8">Cell membrane</location>
        <topology evidence="8">Single-pass type II membrane protein</topology>
    </subcellularLocation>
    <subcellularLocation>
        <location evidence="1">Membrane</location>
    </subcellularLocation>
    <text evidence="8">Localizes to the division septum.</text>
</comment>
<name>A0A0R1V2X8_9LACO</name>
<dbReference type="Gene3D" id="3.40.50.10960">
    <property type="match status" value="1"/>
</dbReference>
<dbReference type="InterPro" id="IPR050487">
    <property type="entry name" value="FtsQ_DivIB"/>
</dbReference>
<dbReference type="GO" id="GO:0043093">
    <property type="term" value="P:FtsZ-dependent cytokinesis"/>
    <property type="evidence" value="ECO:0007669"/>
    <property type="project" value="UniProtKB-UniRule"/>
</dbReference>
<protein>
    <recommendedName>
        <fullName evidence="8">Cell division protein DivIB</fullName>
    </recommendedName>
</protein>
<dbReference type="STRING" id="1423801.FD50_GL002457"/>
<sequence>MMRHNRFLKRKNIKDQPLTPWEEMQRKRRQKKSKKRYFFKRKKRIGDKLPLLTRQRNQVLRRRLSINLVFFSLMGILSLYFILPISRISQVTVTGADAQTRSAILAASGLKKGGLLLKTVLMQKKIKQEILTAVAEVKQVRFNYDWTTVKLQTTASPVSGYVLDGKQYYALTKKGVQSQIARNQPADNYPVYSGFGKKPQLKLLAIQMNKMPAKLTSAISEVHYDPSQVNSGRIRVYLNDGNEVIATISTFATKMAYYPAIKAKATQKILVDFEVGAFSYPLKSNN</sequence>